<keyword evidence="2" id="KW-1185">Reference proteome</keyword>
<dbReference type="Proteomes" id="UP000308600">
    <property type="component" value="Unassembled WGS sequence"/>
</dbReference>
<gene>
    <name evidence="1" type="ORF">BDN72DRAFT_796839</name>
</gene>
<organism evidence="1 2">
    <name type="scientific">Pluteus cervinus</name>
    <dbReference type="NCBI Taxonomy" id="181527"/>
    <lineage>
        <taxon>Eukaryota</taxon>
        <taxon>Fungi</taxon>
        <taxon>Dikarya</taxon>
        <taxon>Basidiomycota</taxon>
        <taxon>Agaricomycotina</taxon>
        <taxon>Agaricomycetes</taxon>
        <taxon>Agaricomycetidae</taxon>
        <taxon>Agaricales</taxon>
        <taxon>Pluteineae</taxon>
        <taxon>Pluteaceae</taxon>
        <taxon>Pluteus</taxon>
    </lineage>
</organism>
<dbReference type="EMBL" id="ML208335">
    <property type="protein sequence ID" value="TFK69188.1"/>
    <property type="molecule type" value="Genomic_DNA"/>
</dbReference>
<protein>
    <submittedName>
        <fullName evidence="1">Uncharacterized protein</fullName>
    </submittedName>
</protein>
<evidence type="ECO:0000313" key="2">
    <source>
        <dbReference type="Proteomes" id="UP000308600"/>
    </source>
</evidence>
<accession>A0ACD3ATA2</accession>
<sequence length="293" mass="32474">MRINVCQENSEDVIWYKRRFLGEKEIVDHIVHNASNTICWTVHRPIRGWYIRLRSPLFPPGVFIPLTPVSQKSPHFVEGALSFNSRTNVSTPSVEERQFTLEEDTDATPVVHSYPPTPPPALNVQPPSPKSVSAKLSQVSSPPSSIKTLRPRPPSLSTQVSQFVLAPEVNQQPAPTNNSIFARALSALRYHRPKQSNTFTLTRIPAPMLPYLSNPALATLPVQLVSPSTTPPPILTFLDQTPVMTFGATSGIIELNQPDLESLGVEASFWVSVALTYLDFLENRASYLSALED</sequence>
<proteinExistence type="predicted"/>
<name>A0ACD3ATA2_9AGAR</name>
<reference evidence="1 2" key="1">
    <citation type="journal article" date="2019" name="Nat. Ecol. Evol.">
        <title>Megaphylogeny resolves global patterns of mushroom evolution.</title>
        <authorList>
            <person name="Varga T."/>
            <person name="Krizsan K."/>
            <person name="Foldi C."/>
            <person name="Dima B."/>
            <person name="Sanchez-Garcia M."/>
            <person name="Sanchez-Ramirez S."/>
            <person name="Szollosi G.J."/>
            <person name="Szarkandi J.G."/>
            <person name="Papp V."/>
            <person name="Albert L."/>
            <person name="Andreopoulos W."/>
            <person name="Angelini C."/>
            <person name="Antonin V."/>
            <person name="Barry K.W."/>
            <person name="Bougher N.L."/>
            <person name="Buchanan P."/>
            <person name="Buyck B."/>
            <person name="Bense V."/>
            <person name="Catcheside P."/>
            <person name="Chovatia M."/>
            <person name="Cooper J."/>
            <person name="Damon W."/>
            <person name="Desjardin D."/>
            <person name="Finy P."/>
            <person name="Geml J."/>
            <person name="Haridas S."/>
            <person name="Hughes K."/>
            <person name="Justo A."/>
            <person name="Karasinski D."/>
            <person name="Kautmanova I."/>
            <person name="Kiss B."/>
            <person name="Kocsube S."/>
            <person name="Kotiranta H."/>
            <person name="LaButti K.M."/>
            <person name="Lechner B.E."/>
            <person name="Liimatainen K."/>
            <person name="Lipzen A."/>
            <person name="Lukacs Z."/>
            <person name="Mihaltcheva S."/>
            <person name="Morgado L.N."/>
            <person name="Niskanen T."/>
            <person name="Noordeloos M.E."/>
            <person name="Ohm R.A."/>
            <person name="Ortiz-Santana B."/>
            <person name="Ovrebo C."/>
            <person name="Racz N."/>
            <person name="Riley R."/>
            <person name="Savchenko A."/>
            <person name="Shiryaev A."/>
            <person name="Soop K."/>
            <person name="Spirin V."/>
            <person name="Szebenyi C."/>
            <person name="Tomsovsky M."/>
            <person name="Tulloss R.E."/>
            <person name="Uehling J."/>
            <person name="Grigoriev I.V."/>
            <person name="Vagvolgyi C."/>
            <person name="Papp T."/>
            <person name="Martin F.M."/>
            <person name="Miettinen O."/>
            <person name="Hibbett D.S."/>
            <person name="Nagy L.G."/>
        </authorList>
    </citation>
    <scope>NUCLEOTIDE SEQUENCE [LARGE SCALE GENOMIC DNA]</scope>
    <source>
        <strain evidence="1 2">NL-1719</strain>
    </source>
</reference>
<evidence type="ECO:0000313" key="1">
    <source>
        <dbReference type="EMBL" id="TFK69188.1"/>
    </source>
</evidence>